<comment type="caution">
    <text evidence="2">The sequence shown here is derived from an EMBL/GenBank/DDBJ whole genome shotgun (WGS) entry which is preliminary data.</text>
</comment>
<evidence type="ECO:0000313" key="2">
    <source>
        <dbReference type="EMBL" id="PRQ09985.1"/>
    </source>
</evidence>
<dbReference type="SUPFAM" id="SSF53474">
    <property type="entry name" value="alpha/beta-Hydrolases"/>
    <property type="match status" value="1"/>
</dbReference>
<sequence>MKRTITSVTVQSGEVELEGDLTLVPGAGGIVVFAHGSGSSRFSSRNRHVASKLTQRGLSTLLFDLLTPNEHTVDELTRELRFDIALLGHRLIGTIDWLQQRSQTQALRIGLFGASTGAAAALVAAAERPFEVGAVVSRGGRPDLAAAYLPRVQAPTLLLVGELDEPVISMNRQAAAALRCEHELQIVPGASHLFEEPGKLEIVAELAREWFVTRLG</sequence>
<dbReference type="Gene3D" id="3.40.50.1820">
    <property type="entry name" value="alpha/beta hydrolase"/>
    <property type="match status" value="1"/>
</dbReference>
<dbReference type="Pfam" id="PF01738">
    <property type="entry name" value="DLH"/>
    <property type="match status" value="1"/>
</dbReference>
<dbReference type="PANTHER" id="PTHR22946">
    <property type="entry name" value="DIENELACTONE HYDROLASE DOMAIN-CONTAINING PROTEIN-RELATED"/>
    <property type="match status" value="1"/>
</dbReference>
<dbReference type="RefSeq" id="WP_106087297.1">
    <property type="nucleotide sequence ID" value="NZ_PVNL01000004.1"/>
</dbReference>
<dbReference type="GO" id="GO:0016740">
    <property type="term" value="F:transferase activity"/>
    <property type="evidence" value="ECO:0007669"/>
    <property type="project" value="UniProtKB-KW"/>
</dbReference>
<evidence type="ECO:0000313" key="3">
    <source>
        <dbReference type="Proteomes" id="UP000238823"/>
    </source>
</evidence>
<evidence type="ECO:0000259" key="1">
    <source>
        <dbReference type="Pfam" id="PF01738"/>
    </source>
</evidence>
<dbReference type="InterPro" id="IPR029058">
    <property type="entry name" value="AB_hydrolase_fold"/>
</dbReference>
<dbReference type="Proteomes" id="UP000238823">
    <property type="component" value="Unassembled WGS sequence"/>
</dbReference>
<dbReference type="AlphaFoldDB" id="A0A2S9YY09"/>
<dbReference type="InterPro" id="IPR002925">
    <property type="entry name" value="Dienelactn_hydro"/>
</dbReference>
<feature type="domain" description="Dienelactone hydrolase" evidence="1">
    <location>
        <begin position="29"/>
        <end position="199"/>
    </location>
</feature>
<dbReference type="OrthoDB" id="9810066at2"/>
<keyword evidence="2" id="KW-0808">Transferase</keyword>
<reference evidence="2 3" key="1">
    <citation type="submission" date="2018-03" db="EMBL/GenBank/DDBJ databases">
        <title>Draft Genome Sequences of the Obligatory Marine Myxobacteria Enhygromyxa salina SWB007.</title>
        <authorList>
            <person name="Poehlein A."/>
            <person name="Moghaddam J.A."/>
            <person name="Harms H."/>
            <person name="Alanjari M."/>
            <person name="Koenig G.M."/>
            <person name="Daniel R."/>
            <person name="Schaeberle T.F."/>
        </authorList>
    </citation>
    <scope>NUCLEOTIDE SEQUENCE [LARGE SCALE GENOMIC DNA]</scope>
    <source>
        <strain evidence="2 3">SWB007</strain>
    </source>
</reference>
<dbReference type="EMBL" id="PVNL01000004">
    <property type="protein sequence ID" value="PRQ09985.1"/>
    <property type="molecule type" value="Genomic_DNA"/>
</dbReference>
<protein>
    <submittedName>
        <fullName evidence="2">Putative phosphoribosyl transferase</fullName>
    </submittedName>
</protein>
<name>A0A2S9YY09_9BACT</name>
<dbReference type="GO" id="GO:0016787">
    <property type="term" value="F:hydrolase activity"/>
    <property type="evidence" value="ECO:0007669"/>
    <property type="project" value="InterPro"/>
</dbReference>
<organism evidence="2 3">
    <name type="scientific">Enhygromyxa salina</name>
    <dbReference type="NCBI Taxonomy" id="215803"/>
    <lineage>
        <taxon>Bacteria</taxon>
        <taxon>Pseudomonadati</taxon>
        <taxon>Myxococcota</taxon>
        <taxon>Polyangia</taxon>
        <taxon>Nannocystales</taxon>
        <taxon>Nannocystaceae</taxon>
        <taxon>Enhygromyxa</taxon>
    </lineage>
</organism>
<gene>
    <name evidence="2" type="ORF">ENSA7_01910</name>
</gene>
<proteinExistence type="predicted"/>
<accession>A0A2S9YY09</accession>
<dbReference type="InterPro" id="IPR050261">
    <property type="entry name" value="FrsA_esterase"/>
</dbReference>